<keyword evidence="1" id="KW-1133">Transmembrane helix</keyword>
<keyword evidence="2" id="KW-1185">Reference proteome</keyword>
<feature type="transmembrane region" description="Helical" evidence="1">
    <location>
        <begin position="106"/>
        <end position="129"/>
    </location>
</feature>
<keyword evidence="1" id="KW-0472">Membrane</keyword>
<feature type="transmembrane region" description="Helical" evidence="1">
    <location>
        <begin position="65"/>
        <end position="86"/>
    </location>
</feature>
<name>A0A914HXN8_GLORO</name>
<dbReference type="Proteomes" id="UP000887572">
    <property type="component" value="Unplaced"/>
</dbReference>
<proteinExistence type="predicted"/>
<dbReference type="AlphaFoldDB" id="A0A914HXN8"/>
<reference evidence="3" key="1">
    <citation type="submission" date="2022-11" db="UniProtKB">
        <authorList>
            <consortium name="WormBaseParasite"/>
        </authorList>
    </citation>
    <scope>IDENTIFICATION</scope>
</reference>
<feature type="transmembrane region" description="Helical" evidence="1">
    <location>
        <begin position="150"/>
        <end position="175"/>
    </location>
</feature>
<accession>A0A914HXN8</accession>
<keyword evidence="1" id="KW-0812">Transmembrane</keyword>
<sequence>MLINNESSSELLQPYCDTIEKVLLGSDYFVMHIQLLLLGAELILICILFRYYGKHRIAIHGNLRLLFANILALYFIHSLAWFVYFMRYRILLYTYSNACDLLSPVWMVPVFMGPYQVYSVAYPSFHFAVTFERIRATFLAHKYEKMGPQLIIKIICAIWLGSLAYLVVIVCFALADRNLWPPPRRRLFDLRLQRQCHIFGDDFHNDFGDCDGTVRLVHLFAEQTASQIDETWK</sequence>
<feature type="transmembrane region" description="Helical" evidence="1">
    <location>
        <begin position="29"/>
        <end position="53"/>
    </location>
</feature>
<evidence type="ECO:0000313" key="3">
    <source>
        <dbReference type="WBParaSite" id="Gr19_v10_g5618.t1"/>
    </source>
</evidence>
<evidence type="ECO:0000313" key="2">
    <source>
        <dbReference type="Proteomes" id="UP000887572"/>
    </source>
</evidence>
<evidence type="ECO:0000256" key="1">
    <source>
        <dbReference type="SAM" id="Phobius"/>
    </source>
</evidence>
<organism evidence="2 3">
    <name type="scientific">Globodera rostochiensis</name>
    <name type="common">Golden nematode worm</name>
    <name type="synonym">Heterodera rostochiensis</name>
    <dbReference type="NCBI Taxonomy" id="31243"/>
    <lineage>
        <taxon>Eukaryota</taxon>
        <taxon>Metazoa</taxon>
        <taxon>Ecdysozoa</taxon>
        <taxon>Nematoda</taxon>
        <taxon>Chromadorea</taxon>
        <taxon>Rhabditida</taxon>
        <taxon>Tylenchina</taxon>
        <taxon>Tylenchomorpha</taxon>
        <taxon>Tylenchoidea</taxon>
        <taxon>Heteroderidae</taxon>
        <taxon>Heteroderinae</taxon>
        <taxon>Globodera</taxon>
    </lineage>
</organism>
<dbReference type="WBParaSite" id="Gr19_v10_g5618.t1">
    <property type="protein sequence ID" value="Gr19_v10_g5618.t1"/>
    <property type="gene ID" value="Gr19_v10_g5618"/>
</dbReference>
<protein>
    <submittedName>
        <fullName evidence="3">G protein-coupled receptor</fullName>
    </submittedName>
</protein>